<gene>
    <name evidence="1" type="ORF">VA596_17570</name>
</gene>
<dbReference type="EMBL" id="JAYFSI010000003">
    <property type="protein sequence ID" value="MEA5361357.1"/>
    <property type="molecule type" value="Genomic_DNA"/>
</dbReference>
<organism evidence="1 2">
    <name type="scientific">Amycolatopsis heterodermiae</name>
    <dbReference type="NCBI Taxonomy" id="3110235"/>
    <lineage>
        <taxon>Bacteria</taxon>
        <taxon>Bacillati</taxon>
        <taxon>Actinomycetota</taxon>
        <taxon>Actinomycetes</taxon>
        <taxon>Pseudonocardiales</taxon>
        <taxon>Pseudonocardiaceae</taxon>
        <taxon>Amycolatopsis</taxon>
    </lineage>
</organism>
<proteinExistence type="predicted"/>
<reference evidence="1 2" key="1">
    <citation type="submission" date="2023-12" db="EMBL/GenBank/DDBJ databases">
        <title>Amycolatopsis sp. V23-08.</title>
        <authorList>
            <person name="Somphong A."/>
        </authorList>
    </citation>
    <scope>NUCLEOTIDE SEQUENCE [LARGE SCALE GENOMIC DNA]</scope>
    <source>
        <strain evidence="1 2">V23-08</strain>
    </source>
</reference>
<dbReference type="RefSeq" id="WP_323328394.1">
    <property type="nucleotide sequence ID" value="NZ_JAYFSI010000003.1"/>
</dbReference>
<evidence type="ECO:0000313" key="1">
    <source>
        <dbReference type="EMBL" id="MEA5361357.1"/>
    </source>
</evidence>
<protein>
    <submittedName>
        <fullName evidence="1">Uncharacterized protein</fullName>
    </submittedName>
</protein>
<accession>A0ABU5R567</accession>
<sequence length="266" mass="27519">MCRPSATFAVWSSAWLNGAAASDDVLDALLAWGEAHDVVAADAPAAEAFELPLAFNRAATPVQLLMALRSQGAKSMRLVLPVPGDVRGLGGGGPFTEAALRAGDAVVLPELGFGLVPEPVAEGLMRWTVFSLVPLAAPPEYVALGEAEHGLTDAIRASAGALQALNVASDRPGVRAELTAHLRSRPDVDWPAGTPGRSLRVLQRAEEISAILAIAETDDPGGALSASASNLRAQALKPLSDAVRIARCAAVNEAVRVFAEQTAREG</sequence>
<dbReference type="Proteomes" id="UP001304298">
    <property type="component" value="Unassembled WGS sequence"/>
</dbReference>
<keyword evidence="2" id="KW-1185">Reference proteome</keyword>
<evidence type="ECO:0000313" key="2">
    <source>
        <dbReference type="Proteomes" id="UP001304298"/>
    </source>
</evidence>
<comment type="caution">
    <text evidence="1">The sequence shown here is derived from an EMBL/GenBank/DDBJ whole genome shotgun (WGS) entry which is preliminary data.</text>
</comment>
<name>A0ABU5R567_9PSEU</name>